<evidence type="ECO:0000313" key="3">
    <source>
        <dbReference type="Proteomes" id="UP000289200"/>
    </source>
</evidence>
<dbReference type="Gene3D" id="3.40.50.150">
    <property type="entry name" value="Vaccinia Virus protein VP39"/>
    <property type="match status" value="1"/>
</dbReference>
<sequence>MRKDLHEANRLSWNAATIAHNSHKGDQAAFFRNGGSTLFPEELELLGDVAGLSLLHLQCNAGQDSLSLARLGADVTGVDISDEAIAFARRLSDESGIPARFEREDLFTWLEQAARDRRLFDRVFTSYGTICWLSDLDRWASGLAGVLKPGGRFAFIEFHPFAMVFNEQWQPHYDYFRSAPVEEDGVGDYVAQSGDGLTPGASEVGVVDFRNPHRSYEFYWGVGDVVSALIRAGLILERMVEFPYANGWRGFDGMRDIGGRRMAPPESMPRIPLMYGLVANQRSSAHVTVDHGVGGPDQDPR</sequence>
<evidence type="ECO:0000259" key="1">
    <source>
        <dbReference type="Pfam" id="PF13649"/>
    </source>
</evidence>
<dbReference type="AlphaFoldDB" id="A0A447CTL3"/>
<name>A0A447CTL3_9BRAD</name>
<dbReference type="InterPro" id="IPR029063">
    <property type="entry name" value="SAM-dependent_MTases_sf"/>
</dbReference>
<evidence type="ECO:0000313" key="2">
    <source>
        <dbReference type="EMBL" id="VCU08609.1"/>
    </source>
</evidence>
<comment type="caution">
    <text evidence="2">The sequence shown here is derived from an EMBL/GenBank/DDBJ whole genome shotgun (WGS) entry which is preliminary data.</text>
</comment>
<keyword evidence="3" id="KW-1185">Reference proteome</keyword>
<dbReference type="PANTHER" id="PTHR43464:SF82">
    <property type="entry name" value="METHYLTRANSFERASE DOMAIN-CONTAINING PROTEIN"/>
    <property type="match status" value="1"/>
</dbReference>
<gene>
    <name evidence="2" type="primary">ubiG_3</name>
    <name evidence="2" type="ORF">RHODGE_RHODGE_01774</name>
</gene>
<proteinExistence type="predicted"/>
<dbReference type="Pfam" id="PF13649">
    <property type="entry name" value="Methyltransf_25"/>
    <property type="match status" value="1"/>
</dbReference>
<dbReference type="SUPFAM" id="SSF53335">
    <property type="entry name" value="S-adenosyl-L-methionine-dependent methyltransferases"/>
    <property type="match status" value="1"/>
</dbReference>
<accession>A0A447CTL3</accession>
<dbReference type="Proteomes" id="UP000289200">
    <property type="component" value="Unassembled WGS sequence"/>
</dbReference>
<dbReference type="OrthoDB" id="8385759at2"/>
<feature type="domain" description="Methyltransferase" evidence="1">
    <location>
        <begin position="55"/>
        <end position="151"/>
    </location>
</feature>
<dbReference type="RefSeq" id="WP_129608681.1">
    <property type="nucleotide sequence ID" value="NZ_UWOC01000132.1"/>
</dbReference>
<dbReference type="InterPro" id="IPR041698">
    <property type="entry name" value="Methyltransf_25"/>
</dbReference>
<dbReference type="PANTHER" id="PTHR43464">
    <property type="entry name" value="METHYLTRANSFERASE"/>
    <property type="match status" value="1"/>
</dbReference>
<keyword evidence="2" id="KW-0830">Ubiquinone</keyword>
<dbReference type="EMBL" id="UWOC01000132">
    <property type="protein sequence ID" value="VCU08609.1"/>
    <property type="molecule type" value="Genomic_DNA"/>
</dbReference>
<dbReference type="GO" id="GO:0008168">
    <property type="term" value="F:methyltransferase activity"/>
    <property type="evidence" value="ECO:0007669"/>
    <property type="project" value="TreeGrafter"/>
</dbReference>
<dbReference type="CDD" id="cd02440">
    <property type="entry name" value="AdoMet_MTases"/>
    <property type="match status" value="1"/>
</dbReference>
<organism evidence="2 3">
    <name type="scientific">Rhodoplanes serenus</name>
    <dbReference type="NCBI Taxonomy" id="200615"/>
    <lineage>
        <taxon>Bacteria</taxon>
        <taxon>Pseudomonadati</taxon>
        <taxon>Pseudomonadota</taxon>
        <taxon>Alphaproteobacteria</taxon>
        <taxon>Hyphomicrobiales</taxon>
        <taxon>Nitrobacteraceae</taxon>
        <taxon>Rhodoplanes</taxon>
    </lineage>
</organism>
<reference evidence="3" key="1">
    <citation type="submission" date="2018-10" db="EMBL/GenBank/DDBJ databases">
        <authorList>
            <person name="Peiro R."/>
            <person name="Begona"/>
            <person name="Cbmso G."/>
            <person name="Lopez M."/>
            <person name="Gonzalez S."/>
            <person name="Sacristan E."/>
            <person name="Castillo E."/>
        </authorList>
    </citation>
    <scope>NUCLEOTIDE SEQUENCE [LARGE SCALE GENOMIC DNA]</scope>
</reference>
<protein>
    <submittedName>
        <fullName evidence="2">Ubiquinone biosynthesis O-methyltransferase</fullName>
    </submittedName>
</protein>